<dbReference type="SUPFAM" id="SSF55144">
    <property type="entry name" value="LigT-like"/>
    <property type="match status" value="1"/>
</dbReference>
<gene>
    <name evidence="4" type="ORF">MOMUL_26080</name>
</gene>
<dbReference type="InterPro" id="IPR014051">
    <property type="entry name" value="Phosphoesterase_HXTX"/>
</dbReference>
<feature type="domain" description="Phosphoesterase HXTX" evidence="3">
    <location>
        <begin position="11"/>
        <end position="91"/>
    </location>
</feature>
<evidence type="ECO:0000259" key="3">
    <source>
        <dbReference type="Pfam" id="PF02834"/>
    </source>
</evidence>
<feature type="short sequence motif" description="HXTX 2" evidence="2">
    <location>
        <begin position="124"/>
        <end position="127"/>
    </location>
</feature>
<organism evidence="4 5">
    <name type="scientific">Moorella mulderi DSM 14980</name>
    <dbReference type="NCBI Taxonomy" id="1122241"/>
    <lineage>
        <taxon>Bacteria</taxon>
        <taxon>Bacillati</taxon>
        <taxon>Bacillota</taxon>
        <taxon>Clostridia</taxon>
        <taxon>Neomoorellales</taxon>
        <taxon>Neomoorellaceae</taxon>
        <taxon>Neomoorella</taxon>
    </lineage>
</organism>
<reference evidence="4 5" key="1">
    <citation type="submission" date="2016-02" db="EMBL/GenBank/DDBJ databases">
        <title>Genome sequence of Moorella mulderi DSM 14980.</title>
        <authorList>
            <person name="Poehlein A."/>
            <person name="Daniel R."/>
        </authorList>
    </citation>
    <scope>NUCLEOTIDE SEQUENCE [LARGE SCALE GENOMIC DNA]</scope>
    <source>
        <strain evidence="4 5">DSM 14980</strain>
    </source>
</reference>
<feature type="short sequence motif" description="HXTX 1" evidence="2">
    <location>
        <begin position="40"/>
        <end position="43"/>
    </location>
</feature>
<dbReference type="OrthoDB" id="9789350at2"/>
<dbReference type="PATRIC" id="fig|1122241.3.peg.2771"/>
<comment type="function">
    <text evidence="2">Hydrolyzes RNA 2',3'-cyclic phosphodiester to an RNA 2'-phosphomonoester.</text>
</comment>
<dbReference type="Pfam" id="PF02834">
    <property type="entry name" value="LigT_PEase"/>
    <property type="match status" value="2"/>
</dbReference>
<dbReference type="PANTHER" id="PTHR35561:SF1">
    <property type="entry name" value="RNA 2',3'-CYCLIC PHOSPHODIESTERASE"/>
    <property type="match status" value="1"/>
</dbReference>
<dbReference type="GO" id="GO:0008664">
    <property type="term" value="F:RNA 2',3'-cyclic 3'-phosphodiesterase activity"/>
    <property type="evidence" value="ECO:0007669"/>
    <property type="project" value="UniProtKB-EC"/>
</dbReference>
<evidence type="ECO:0000256" key="1">
    <source>
        <dbReference type="ARBA" id="ARBA00022801"/>
    </source>
</evidence>
<keyword evidence="1 2" id="KW-0378">Hydrolase</keyword>
<feature type="active site" description="Proton donor" evidence="2">
    <location>
        <position position="40"/>
    </location>
</feature>
<dbReference type="PANTHER" id="PTHR35561">
    <property type="entry name" value="RNA 2',3'-CYCLIC PHOSPHODIESTERASE"/>
    <property type="match status" value="1"/>
</dbReference>
<dbReference type="HAMAP" id="MF_01940">
    <property type="entry name" value="RNA_CPDase"/>
    <property type="match status" value="1"/>
</dbReference>
<comment type="similarity">
    <text evidence="2">Belongs to the 2H phosphoesterase superfamily. ThpR family.</text>
</comment>
<feature type="domain" description="Phosphoesterase HXTX" evidence="3">
    <location>
        <begin position="95"/>
        <end position="173"/>
    </location>
</feature>
<dbReference type="Gene3D" id="3.90.1140.10">
    <property type="entry name" value="Cyclic phosphodiesterase"/>
    <property type="match status" value="1"/>
</dbReference>
<comment type="catalytic activity">
    <reaction evidence="2">
        <text>a 3'-end 2',3'-cyclophospho-ribonucleotide-RNA + H2O = a 3'-end 2'-phospho-ribonucleotide-RNA + H(+)</text>
        <dbReference type="Rhea" id="RHEA:11828"/>
        <dbReference type="Rhea" id="RHEA-COMP:10464"/>
        <dbReference type="Rhea" id="RHEA-COMP:17353"/>
        <dbReference type="ChEBI" id="CHEBI:15377"/>
        <dbReference type="ChEBI" id="CHEBI:15378"/>
        <dbReference type="ChEBI" id="CHEBI:83064"/>
        <dbReference type="ChEBI" id="CHEBI:173113"/>
        <dbReference type="EC" id="3.1.4.58"/>
    </reaction>
</comment>
<comment type="caution">
    <text evidence="4">The sequence shown here is derived from an EMBL/GenBank/DDBJ whole genome shotgun (WGS) entry which is preliminary data.</text>
</comment>
<keyword evidence="4" id="KW-0436">Ligase</keyword>
<dbReference type="EMBL" id="LTBC01000015">
    <property type="protein sequence ID" value="KYH31077.1"/>
    <property type="molecule type" value="Genomic_DNA"/>
</dbReference>
<dbReference type="GO" id="GO:0004113">
    <property type="term" value="F:2',3'-cyclic-nucleotide 3'-phosphodiesterase activity"/>
    <property type="evidence" value="ECO:0007669"/>
    <property type="project" value="InterPro"/>
</dbReference>
<sequence length="198" mass="21480">MRLFVAINFSPALQSALAGLLGELRQLPVTVKWVPPENIHLTLKFLGEVAPARVEEIGAALRRAVVGVNPWHLEVKGTGVFPNWRNPRVVWVGVESEKPLYVLQQQVTREYLELGFPADSFTPHLTLGRLRPGTASRPLQDRLQSLAGVSWGRERVTAVSLMESSLTPRGAIYRPVLTVPLLSPGGGPLPGSEGSLGG</sequence>
<feature type="active site" description="Proton acceptor" evidence="2">
    <location>
        <position position="124"/>
    </location>
</feature>
<evidence type="ECO:0000256" key="2">
    <source>
        <dbReference type="HAMAP-Rule" id="MF_01940"/>
    </source>
</evidence>
<dbReference type="RefSeq" id="WP_062285385.1">
    <property type="nucleotide sequence ID" value="NZ_LTBC01000015.1"/>
</dbReference>
<dbReference type="NCBIfam" id="TIGR02258">
    <property type="entry name" value="2_5_ligase"/>
    <property type="match status" value="1"/>
</dbReference>
<dbReference type="Proteomes" id="UP000075670">
    <property type="component" value="Unassembled WGS sequence"/>
</dbReference>
<dbReference type="EC" id="3.1.4.58" evidence="2"/>
<dbReference type="GO" id="GO:0016874">
    <property type="term" value="F:ligase activity"/>
    <property type="evidence" value="ECO:0007669"/>
    <property type="project" value="UniProtKB-KW"/>
</dbReference>
<accession>A0A151AUJ9</accession>
<evidence type="ECO:0000313" key="5">
    <source>
        <dbReference type="Proteomes" id="UP000075670"/>
    </source>
</evidence>
<dbReference type="AlphaFoldDB" id="A0A151AUJ9"/>
<proteinExistence type="inferred from homology"/>
<name>A0A151AUJ9_9FIRM</name>
<evidence type="ECO:0000313" key="4">
    <source>
        <dbReference type="EMBL" id="KYH31077.1"/>
    </source>
</evidence>
<dbReference type="InterPro" id="IPR004175">
    <property type="entry name" value="RNA_CPDase"/>
</dbReference>
<dbReference type="InterPro" id="IPR009097">
    <property type="entry name" value="Cyclic_Pdiesterase"/>
</dbReference>
<keyword evidence="5" id="KW-1185">Reference proteome</keyword>
<protein>
    <recommendedName>
        <fullName evidence="2">RNA 2',3'-cyclic phosphodiesterase</fullName>
        <shortName evidence="2">RNA 2',3'-CPDase</shortName>
        <ecNumber evidence="2">3.1.4.58</ecNumber>
    </recommendedName>
</protein>